<evidence type="ECO:0000256" key="2">
    <source>
        <dbReference type="ARBA" id="ARBA00023315"/>
    </source>
</evidence>
<sequence>MTGSYTVERVADAAGLEEAWALRFAVFCDEQGVPRAEEIDALDTDPSTSHVLVRAVDGTVVGTGRLLVDDTPGDVHIGRVAVAARARGTRVGALVMDTLEQWALAENAATTPTGSRVVVRLSAQTQAEGFYRRCGYEVEGPVYLDAGIDHRDGVKVLTA</sequence>
<dbReference type="OrthoDB" id="9796171at2"/>
<dbReference type="PANTHER" id="PTHR43877">
    <property type="entry name" value="AMINOALKYLPHOSPHONATE N-ACETYLTRANSFERASE-RELATED-RELATED"/>
    <property type="match status" value="1"/>
</dbReference>
<reference evidence="5" key="1">
    <citation type="submission" date="2016-10" db="EMBL/GenBank/DDBJ databases">
        <authorList>
            <person name="Varghese N."/>
            <person name="Submissions S."/>
        </authorList>
    </citation>
    <scope>NUCLEOTIDE SEQUENCE [LARGE SCALE GENOMIC DNA]</scope>
    <source>
        <strain evidence="5">DSM 22126</strain>
    </source>
</reference>
<evidence type="ECO:0000313" key="4">
    <source>
        <dbReference type="EMBL" id="SDS61955.1"/>
    </source>
</evidence>
<proteinExistence type="predicted"/>
<dbReference type="InterPro" id="IPR016181">
    <property type="entry name" value="Acyl_CoA_acyltransferase"/>
</dbReference>
<dbReference type="STRING" id="545619.SAMN04489860_1959"/>
<evidence type="ECO:0000256" key="1">
    <source>
        <dbReference type="ARBA" id="ARBA00022679"/>
    </source>
</evidence>
<dbReference type="Pfam" id="PF00583">
    <property type="entry name" value="Acetyltransf_1"/>
    <property type="match status" value="1"/>
</dbReference>
<feature type="domain" description="N-acetyltransferase" evidence="3">
    <location>
        <begin position="6"/>
        <end position="159"/>
    </location>
</feature>
<dbReference type="InterPro" id="IPR000182">
    <property type="entry name" value="GNAT_dom"/>
</dbReference>
<protein>
    <submittedName>
        <fullName evidence="4">Predicted N-acyltransferase, GNAT family</fullName>
    </submittedName>
</protein>
<dbReference type="eggNOG" id="COG2153">
    <property type="taxonomic scope" value="Bacteria"/>
</dbReference>
<evidence type="ECO:0000313" key="5">
    <source>
        <dbReference type="Proteomes" id="UP000185663"/>
    </source>
</evidence>
<dbReference type="CDD" id="cd04301">
    <property type="entry name" value="NAT_SF"/>
    <property type="match status" value="1"/>
</dbReference>
<dbReference type="RefSeq" id="WP_083372385.1">
    <property type="nucleotide sequence ID" value="NZ_LT629776.1"/>
</dbReference>
<dbReference type="InterPro" id="IPR050832">
    <property type="entry name" value="Bact_Acetyltransf"/>
</dbReference>
<dbReference type="Proteomes" id="UP000185663">
    <property type="component" value="Chromosome I"/>
</dbReference>
<dbReference type="EMBL" id="LT629776">
    <property type="protein sequence ID" value="SDS61955.1"/>
    <property type="molecule type" value="Genomic_DNA"/>
</dbReference>
<dbReference type="SUPFAM" id="SSF55729">
    <property type="entry name" value="Acyl-CoA N-acyltransferases (Nat)"/>
    <property type="match status" value="1"/>
</dbReference>
<organism evidence="4 5">
    <name type="scientific">Paraoerskovia marina</name>
    <dbReference type="NCBI Taxonomy" id="545619"/>
    <lineage>
        <taxon>Bacteria</taxon>
        <taxon>Bacillati</taxon>
        <taxon>Actinomycetota</taxon>
        <taxon>Actinomycetes</taxon>
        <taxon>Micrococcales</taxon>
        <taxon>Cellulomonadaceae</taxon>
        <taxon>Paraoerskovia</taxon>
    </lineage>
</organism>
<dbReference type="GO" id="GO:0016747">
    <property type="term" value="F:acyltransferase activity, transferring groups other than amino-acyl groups"/>
    <property type="evidence" value="ECO:0007669"/>
    <property type="project" value="InterPro"/>
</dbReference>
<keyword evidence="5" id="KW-1185">Reference proteome</keyword>
<dbReference type="PROSITE" id="PS51186">
    <property type="entry name" value="GNAT"/>
    <property type="match status" value="1"/>
</dbReference>
<name>A0A1H1TNQ0_9CELL</name>
<evidence type="ECO:0000259" key="3">
    <source>
        <dbReference type="PROSITE" id="PS51186"/>
    </source>
</evidence>
<dbReference type="PANTHER" id="PTHR43877:SF2">
    <property type="entry name" value="AMINOALKYLPHOSPHONATE N-ACETYLTRANSFERASE-RELATED"/>
    <property type="match status" value="1"/>
</dbReference>
<accession>A0A1H1TNQ0</accession>
<gene>
    <name evidence="4" type="ORF">SAMN04489860_1959</name>
</gene>
<dbReference type="Gene3D" id="3.40.630.30">
    <property type="match status" value="1"/>
</dbReference>
<keyword evidence="2 4" id="KW-0012">Acyltransferase</keyword>
<dbReference type="AlphaFoldDB" id="A0A1H1TNQ0"/>
<keyword evidence="1 4" id="KW-0808">Transferase</keyword>